<dbReference type="EMBL" id="UINC01150947">
    <property type="protein sequence ID" value="SVD44275.1"/>
    <property type="molecule type" value="Genomic_DNA"/>
</dbReference>
<evidence type="ECO:0008006" key="2">
    <source>
        <dbReference type="Google" id="ProtNLM"/>
    </source>
</evidence>
<accession>A0A382VE23</accession>
<name>A0A382VE23_9ZZZZ</name>
<proteinExistence type="predicted"/>
<protein>
    <recommendedName>
        <fullName evidence="2">RuvB-like P-loop domain-containing protein</fullName>
    </recommendedName>
</protein>
<gene>
    <name evidence="1" type="ORF">METZ01_LOCUS397129</name>
</gene>
<evidence type="ECO:0000313" key="1">
    <source>
        <dbReference type="EMBL" id="SVD44275.1"/>
    </source>
</evidence>
<dbReference type="AlphaFoldDB" id="A0A382VE23"/>
<sequence>MREELLSPNKEPIESEIEVGLRPKGLAEFVGQTELKGHLRVML</sequence>
<feature type="non-terminal residue" evidence="1">
    <location>
        <position position="43"/>
    </location>
</feature>
<reference evidence="1" key="1">
    <citation type="submission" date="2018-05" db="EMBL/GenBank/DDBJ databases">
        <authorList>
            <person name="Lanie J.A."/>
            <person name="Ng W.-L."/>
            <person name="Kazmierczak K.M."/>
            <person name="Andrzejewski T.M."/>
            <person name="Davidsen T.M."/>
            <person name="Wayne K.J."/>
            <person name="Tettelin H."/>
            <person name="Glass J.I."/>
            <person name="Rusch D."/>
            <person name="Podicherti R."/>
            <person name="Tsui H.-C.T."/>
            <person name="Winkler M.E."/>
        </authorList>
    </citation>
    <scope>NUCLEOTIDE SEQUENCE</scope>
</reference>
<organism evidence="1">
    <name type="scientific">marine metagenome</name>
    <dbReference type="NCBI Taxonomy" id="408172"/>
    <lineage>
        <taxon>unclassified sequences</taxon>
        <taxon>metagenomes</taxon>
        <taxon>ecological metagenomes</taxon>
    </lineage>
</organism>